<evidence type="ECO:0000256" key="1">
    <source>
        <dbReference type="ARBA" id="ARBA00004186"/>
    </source>
</evidence>
<feature type="region of interest" description="Disordered" evidence="12">
    <location>
        <begin position="1"/>
        <end position="44"/>
    </location>
</feature>
<dbReference type="GO" id="GO:0008017">
    <property type="term" value="F:microtubule binding"/>
    <property type="evidence" value="ECO:0007669"/>
    <property type="project" value="InterPro"/>
</dbReference>
<dbReference type="InterPro" id="IPR047149">
    <property type="entry name" value="KIF11-like"/>
</dbReference>
<dbReference type="InterPro" id="IPR001752">
    <property type="entry name" value="Kinesin_motor_dom"/>
</dbReference>
<dbReference type="InterPro" id="IPR027417">
    <property type="entry name" value="P-loop_NTPase"/>
</dbReference>
<dbReference type="GO" id="GO:0005524">
    <property type="term" value="F:ATP binding"/>
    <property type="evidence" value="ECO:0007669"/>
    <property type="project" value="UniProtKB-UniRule"/>
</dbReference>
<keyword evidence="2" id="KW-0963">Cytoplasm</keyword>
<feature type="domain" description="Kinesin motor" evidence="13">
    <location>
        <begin position="49"/>
        <end position="391"/>
    </location>
</feature>
<comment type="similarity">
    <text evidence="8">Belongs to the TRAFAC class myosin-kinesin ATPase superfamily. Kinesin family. KIN-5/BimC subfamily.</text>
</comment>
<evidence type="ECO:0000313" key="15">
    <source>
        <dbReference type="EnsemblPlants" id="AES67545"/>
    </source>
</evidence>
<dbReference type="GO" id="GO:0007018">
    <property type="term" value="P:microtubule-based movement"/>
    <property type="evidence" value="ECO:0007669"/>
    <property type="project" value="InterPro"/>
</dbReference>
<name>G7IU89_MEDTR</name>
<comment type="subcellular location">
    <subcellularLocation>
        <location evidence="1">Cytoplasm</location>
        <location evidence="1">Cytoskeleton</location>
        <location evidence="1">Spindle</location>
    </subcellularLocation>
</comment>
<keyword evidence="16" id="KW-1185">Reference proteome</keyword>
<feature type="compositionally biased region" description="Basic and acidic residues" evidence="12">
    <location>
        <begin position="21"/>
        <end position="31"/>
    </location>
</feature>
<dbReference type="FunFam" id="3.40.850.10:FF:000019">
    <property type="entry name" value="Kinesin-like protein KIN-5D"/>
    <property type="match status" value="1"/>
</dbReference>
<keyword evidence="14" id="KW-0378">Hydrolase</keyword>
<dbReference type="CDD" id="cd01364">
    <property type="entry name" value="KISc_BimC_Eg5"/>
    <property type="match status" value="1"/>
</dbReference>
<dbReference type="PaxDb" id="3880-AES67545"/>
<dbReference type="PANTHER" id="PTHR47970">
    <property type="entry name" value="KINESIN-LIKE PROTEIN KIF11"/>
    <property type="match status" value="1"/>
</dbReference>
<proteinExistence type="inferred from homology"/>
<dbReference type="InterPro" id="IPR019821">
    <property type="entry name" value="Kinesin_motor_CS"/>
</dbReference>
<dbReference type="Gene3D" id="3.40.850.10">
    <property type="entry name" value="Kinesin motor domain"/>
    <property type="match status" value="1"/>
</dbReference>
<dbReference type="GO" id="GO:0090307">
    <property type="term" value="P:mitotic spindle assembly"/>
    <property type="evidence" value="ECO:0000318"/>
    <property type="project" value="GO_Central"/>
</dbReference>
<sequence length="1058" mass="119218">MEVQQKRGGLVPLSPSQTPRSTDKPARDLRSADSNSNSHNKYDKEKGVNVQVLVRCRPMNEDEMRLHTPVVISCNEGRREVAAVQSIANKQIDRTFVFDKVFGPNSQQKELYDQAVSPIVYEVLEGYNCTIFAYGQTGTGKTYTMEGGAIKKNGEFPTDAGVIPRAVKQIFDILEAQSAEYSMKVTFLELYNEEITDLLAPEETTKFVDEKSKKPIALMEDGKGGVLVRGLEEEIVCTANEIYKILEKGSAKRRTAETLLNKQSSRSHSIFSITIHIKECTPEGEEMIKCGKLNLVDLAGSENISRSGAREGRAREAGEINKSLLTLGRTINALVEHSGHVPYRDSKLTRLLRDSLGGKTKTCIIATVSPSIHCLEETLSTLDYAHRAKNIKNKPEVNQKMMKSAMIKDLYSEIDRLKQEVYAAREKNGIYIPRDRYLNEEAEKKAMAEKIERMELDADSKDKNLVELQELYNSQQLLTAELSAKLEKTEKSLEETEQTLFDLEERHRQANATIKEKEFLISNLLKSEKELVERAIELRAELENAASDVSNLFSKIERKDKIEEENRVLIQKFQSQLAQQLEALHRTVSASVMHQEQQLKDMEKDMQSFVSTKSEATEDLRVRVVELKNMYGSGIKALDNLAEELKSNNQLTYEDLKSEVAKHSSALEDLFKGIALEADSLLNDLQNSLHKQEANVTAFAHQQREAHSRAVETTRSVSKITMKFFETIDRHASSLTQIVEETQFVNDQKLCELEKKFECFSFSTWFRSALLMKKSQLLEKVAEMLASSNARKKKLVQMAVNDLRESANCRTSKLQREALTMQDSTSFVKAEWMVHMEKTESNYHEDTSSVESGKKDLAEVLQICLNKAEVGSQQWRNAQDSLLSLEKRNAGSVDTIVRGGMEANQALRARFSSSVSTTLEDAGIANTDINSSIDYSLQLDHEACGNLNSMITPCCGDLTELKGGHYNRIVEITENAGKCLLNEYMVDEPSCSTPTRRLFNLPSVSSIEELRTPSFEELLKAFWDAKSQKLANGDVKHIGSYEETQSVRDSRVPLTTIN</sequence>
<dbReference type="GO" id="GO:0072686">
    <property type="term" value="C:mitotic spindle"/>
    <property type="evidence" value="ECO:0000318"/>
    <property type="project" value="GO_Central"/>
</dbReference>
<reference evidence="14 16" key="2">
    <citation type="journal article" date="2014" name="BMC Genomics">
        <title>An improved genome release (version Mt4.0) for the model legume Medicago truncatula.</title>
        <authorList>
            <person name="Tang H."/>
            <person name="Krishnakumar V."/>
            <person name="Bidwell S."/>
            <person name="Rosen B."/>
            <person name="Chan A."/>
            <person name="Zhou S."/>
            <person name="Gentzbittel L."/>
            <person name="Childs K.L."/>
            <person name="Yandell M."/>
            <person name="Gundlach H."/>
            <person name="Mayer K.F."/>
            <person name="Schwartz D.C."/>
            <person name="Town C.D."/>
        </authorList>
    </citation>
    <scope>GENOME REANNOTATION</scope>
    <source>
        <strain evidence="14">A17</strain>
        <strain evidence="15 16">cv. Jemalong A17</strain>
    </source>
</reference>
<dbReference type="PROSITE" id="PS50067">
    <property type="entry name" value="KINESIN_MOTOR_2"/>
    <property type="match status" value="1"/>
</dbReference>
<feature type="binding site" evidence="10">
    <location>
        <begin position="135"/>
        <end position="142"/>
    </location>
    <ligand>
        <name>ATP</name>
        <dbReference type="ChEBI" id="CHEBI:30616"/>
    </ligand>
</feature>
<evidence type="ECO:0000313" key="16">
    <source>
        <dbReference type="Proteomes" id="UP000002051"/>
    </source>
</evidence>
<dbReference type="InterPro" id="IPR036961">
    <property type="entry name" value="Kinesin_motor_dom_sf"/>
</dbReference>
<dbReference type="PROSITE" id="PS00411">
    <property type="entry name" value="KINESIN_MOTOR_1"/>
    <property type="match status" value="1"/>
</dbReference>
<dbReference type="HOGENOM" id="CLU_001485_33_0_1"/>
<dbReference type="GO" id="GO:0005876">
    <property type="term" value="C:spindle microtubule"/>
    <property type="evidence" value="ECO:0000318"/>
    <property type="project" value="GO_Central"/>
</dbReference>
<dbReference type="PANTHER" id="PTHR47970:SF9">
    <property type="entry name" value="KINESIN-LIKE PROTEIN KIN-5D"/>
    <property type="match status" value="1"/>
</dbReference>
<dbReference type="GO" id="GO:0008574">
    <property type="term" value="F:plus-end-directed microtubule motor activity"/>
    <property type="evidence" value="ECO:0000318"/>
    <property type="project" value="GO_Central"/>
</dbReference>
<dbReference type="EMBL" id="CM001218">
    <property type="protein sequence ID" value="AES67545.2"/>
    <property type="molecule type" value="Genomic_DNA"/>
</dbReference>
<evidence type="ECO:0000256" key="8">
    <source>
        <dbReference type="ARBA" id="ARBA00034704"/>
    </source>
</evidence>
<dbReference type="STRING" id="3880.G7IU89"/>
<evidence type="ECO:0000256" key="10">
    <source>
        <dbReference type="PROSITE-ProRule" id="PRU00283"/>
    </source>
</evidence>
<evidence type="ECO:0000256" key="12">
    <source>
        <dbReference type="SAM" id="MobiDB-lite"/>
    </source>
</evidence>
<evidence type="ECO:0000256" key="7">
    <source>
        <dbReference type="ARBA" id="ARBA00023212"/>
    </source>
</evidence>
<keyword evidence="5 10" id="KW-0067">ATP-binding</keyword>
<keyword evidence="11" id="KW-0175">Coiled coil</keyword>
<dbReference type="SMART" id="SM00129">
    <property type="entry name" value="KISc"/>
    <property type="match status" value="1"/>
</dbReference>
<keyword evidence="4 10" id="KW-0547">Nucleotide-binding</keyword>
<accession>A0A0C3V854</accession>
<keyword evidence="7" id="KW-0206">Cytoskeleton</keyword>
<reference evidence="14 16" key="1">
    <citation type="journal article" date="2011" name="Nature">
        <title>The Medicago genome provides insight into the evolution of rhizobial symbioses.</title>
        <authorList>
            <person name="Young N.D."/>
            <person name="Debelle F."/>
            <person name="Oldroyd G.E."/>
            <person name="Geurts R."/>
            <person name="Cannon S.B."/>
            <person name="Udvardi M.K."/>
            <person name="Benedito V.A."/>
            <person name="Mayer K.F."/>
            <person name="Gouzy J."/>
            <person name="Schoof H."/>
            <person name="Van de Peer Y."/>
            <person name="Proost S."/>
            <person name="Cook D.R."/>
            <person name="Meyers B.C."/>
            <person name="Spannagl M."/>
            <person name="Cheung F."/>
            <person name="De Mita S."/>
            <person name="Krishnakumar V."/>
            <person name="Gundlach H."/>
            <person name="Zhou S."/>
            <person name="Mudge J."/>
            <person name="Bharti A.K."/>
            <person name="Murray J.D."/>
            <person name="Naoumkina M.A."/>
            <person name="Rosen B."/>
            <person name="Silverstein K.A."/>
            <person name="Tang H."/>
            <person name="Rombauts S."/>
            <person name="Zhao P.X."/>
            <person name="Zhou P."/>
            <person name="Barbe V."/>
            <person name="Bardou P."/>
            <person name="Bechner M."/>
            <person name="Bellec A."/>
            <person name="Berger A."/>
            <person name="Berges H."/>
            <person name="Bidwell S."/>
            <person name="Bisseling T."/>
            <person name="Choisne N."/>
            <person name="Couloux A."/>
            <person name="Denny R."/>
            <person name="Deshpande S."/>
            <person name="Dai X."/>
            <person name="Doyle J.J."/>
            <person name="Dudez A.M."/>
            <person name="Farmer A.D."/>
            <person name="Fouteau S."/>
            <person name="Franken C."/>
            <person name="Gibelin C."/>
            <person name="Gish J."/>
            <person name="Goldstein S."/>
            <person name="Gonzalez A.J."/>
            <person name="Green P.J."/>
            <person name="Hallab A."/>
            <person name="Hartog M."/>
            <person name="Hua A."/>
            <person name="Humphray S.J."/>
            <person name="Jeong D.H."/>
            <person name="Jing Y."/>
            <person name="Jocker A."/>
            <person name="Kenton S.M."/>
            <person name="Kim D.J."/>
            <person name="Klee K."/>
            <person name="Lai H."/>
            <person name="Lang C."/>
            <person name="Lin S."/>
            <person name="Macmil S.L."/>
            <person name="Magdelenat G."/>
            <person name="Matthews L."/>
            <person name="McCorrison J."/>
            <person name="Monaghan E.L."/>
            <person name="Mun J.H."/>
            <person name="Najar F.Z."/>
            <person name="Nicholson C."/>
            <person name="Noirot C."/>
            <person name="O'Bleness M."/>
            <person name="Paule C.R."/>
            <person name="Poulain J."/>
            <person name="Prion F."/>
            <person name="Qin B."/>
            <person name="Qu C."/>
            <person name="Retzel E.F."/>
            <person name="Riddle C."/>
            <person name="Sallet E."/>
            <person name="Samain S."/>
            <person name="Samson N."/>
            <person name="Sanders I."/>
            <person name="Saurat O."/>
            <person name="Scarpelli C."/>
            <person name="Schiex T."/>
            <person name="Segurens B."/>
            <person name="Severin A.J."/>
            <person name="Sherrier D.J."/>
            <person name="Shi R."/>
            <person name="Sims S."/>
            <person name="Singer S.R."/>
            <person name="Sinharoy S."/>
            <person name="Sterck L."/>
            <person name="Viollet A."/>
            <person name="Wang B.B."/>
            <person name="Wang K."/>
            <person name="Wang M."/>
            <person name="Wang X."/>
            <person name="Warfsmann J."/>
            <person name="Weissenbach J."/>
            <person name="White D.D."/>
            <person name="White J.D."/>
            <person name="Wiley G.B."/>
            <person name="Wincker P."/>
            <person name="Xing Y."/>
            <person name="Yang L."/>
            <person name="Yao Z."/>
            <person name="Ying F."/>
            <person name="Zhai J."/>
            <person name="Zhou L."/>
            <person name="Zuber A."/>
            <person name="Denarie J."/>
            <person name="Dixon R.A."/>
            <person name="May G.D."/>
            <person name="Schwartz D.C."/>
            <person name="Rogers J."/>
            <person name="Quetier F."/>
            <person name="Town C.D."/>
            <person name="Roe B.A."/>
        </authorList>
    </citation>
    <scope>NUCLEOTIDE SEQUENCE [LARGE SCALE GENOMIC DNA]</scope>
    <source>
        <strain evidence="14">A17</strain>
        <strain evidence="15 16">cv. Jemalong A17</strain>
    </source>
</reference>
<dbReference type="InterPro" id="IPR047241">
    <property type="entry name" value="KIF11-like_kin_motor_dom"/>
</dbReference>
<dbReference type="Proteomes" id="UP000002051">
    <property type="component" value="Chromosome 2"/>
</dbReference>
<feature type="coiled-coil region" evidence="11">
    <location>
        <begin position="407"/>
        <end position="559"/>
    </location>
</feature>
<evidence type="ECO:0000256" key="4">
    <source>
        <dbReference type="ARBA" id="ARBA00022741"/>
    </source>
</evidence>
<dbReference type="Pfam" id="PF00225">
    <property type="entry name" value="Kinesin"/>
    <property type="match status" value="1"/>
</dbReference>
<evidence type="ECO:0000259" key="13">
    <source>
        <dbReference type="PROSITE" id="PS50067"/>
    </source>
</evidence>
<dbReference type="SUPFAM" id="SSF52540">
    <property type="entry name" value="P-loop containing nucleoside triphosphate hydrolases"/>
    <property type="match status" value="1"/>
</dbReference>
<keyword evidence="6 10" id="KW-0505">Motor protein</keyword>
<protein>
    <submittedName>
        <fullName evidence="14">P-loop nucleoside triphosphate hydrolase superfamily protein</fullName>
    </submittedName>
</protein>
<evidence type="ECO:0000256" key="9">
    <source>
        <dbReference type="ARBA" id="ARBA00046159"/>
    </source>
</evidence>
<evidence type="ECO:0000256" key="3">
    <source>
        <dbReference type="ARBA" id="ARBA00022701"/>
    </source>
</evidence>
<comment type="function">
    <text evidence="9">Responsible for microtubule translocation. May be important for the organization of phragmoplast-specific arrays of microtubules. Plays an essential role in stabilizing the mitotic spindle. Required during mitotic cytokinesis.</text>
</comment>
<dbReference type="eggNOG" id="KOG0243">
    <property type="taxonomic scope" value="Eukaryota"/>
</dbReference>
<dbReference type="AlphaFoldDB" id="G7IU89"/>
<dbReference type="ExpressionAtlas" id="G7IU89">
    <property type="expression patterns" value="differential"/>
</dbReference>
<dbReference type="GO" id="GO:0016787">
    <property type="term" value="F:hydrolase activity"/>
    <property type="evidence" value="ECO:0007669"/>
    <property type="project" value="UniProtKB-KW"/>
</dbReference>
<reference evidence="15" key="3">
    <citation type="submission" date="2015-04" db="UniProtKB">
        <authorList>
            <consortium name="EnsemblPlants"/>
        </authorList>
    </citation>
    <scope>IDENTIFICATION</scope>
    <source>
        <strain evidence="15">cv. Jemalong A17</strain>
    </source>
</reference>
<organism evidence="14 16">
    <name type="scientific">Medicago truncatula</name>
    <name type="common">Barrel medic</name>
    <name type="synonym">Medicago tribuloides</name>
    <dbReference type="NCBI Taxonomy" id="3880"/>
    <lineage>
        <taxon>Eukaryota</taxon>
        <taxon>Viridiplantae</taxon>
        <taxon>Streptophyta</taxon>
        <taxon>Embryophyta</taxon>
        <taxon>Tracheophyta</taxon>
        <taxon>Spermatophyta</taxon>
        <taxon>Magnoliopsida</taxon>
        <taxon>eudicotyledons</taxon>
        <taxon>Gunneridae</taxon>
        <taxon>Pentapetalae</taxon>
        <taxon>rosids</taxon>
        <taxon>fabids</taxon>
        <taxon>Fabales</taxon>
        <taxon>Fabaceae</taxon>
        <taxon>Papilionoideae</taxon>
        <taxon>50 kb inversion clade</taxon>
        <taxon>NPAAA clade</taxon>
        <taxon>Hologalegina</taxon>
        <taxon>IRL clade</taxon>
        <taxon>Trifolieae</taxon>
        <taxon>Medicago</taxon>
    </lineage>
</organism>
<evidence type="ECO:0000256" key="6">
    <source>
        <dbReference type="ARBA" id="ARBA00023175"/>
    </source>
</evidence>
<accession>G7IU89</accession>
<dbReference type="GO" id="GO:0051231">
    <property type="term" value="P:spindle elongation"/>
    <property type="evidence" value="ECO:0000318"/>
    <property type="project" value="GO_Central"/>
</dbReference>
<evidence type="ECO:0000256" key="2">
    <source>
        <dbReference type="ARBA" id="ARBA00022490"/>
    </source>
</evidence>
<evidence type="ECO:0000256" key="5">
    <source>
        <dbReference type="ARBA" id="ARBA00022840"/>
    </source>
</evidence>
<dbReference type="PRINTS" id="PR00380">
    <property type="entry name" value="KINESINHEAVY"/>
</dbReference>
<keyword evidence="3" id="KW-0493">Microtubule</keyword>
<evidence type="ECO:0000313" key="14">
    <source>
        <dbReference type="EMBL" id="AES67545.2"/>
    </source>
</evidence>
<evidence type="ECO:0000256" key="11">
    <source>
        <dbReference type="SAM" id="Coils"/>
    </source>
</evidence>
<gene>
    <name evidence="14" type="ordered locus">MTR_2g096010</name>
</gene>
<dbReference type="EnsemblPlants" id="AES67545">
    <property type="protein sequence ID" value="AES67545"/>
    <property type="gene ID" value="MTR_2g096010"/>
</dbReference>